<name>A0A099B7B7_9HELI</name>
<comment type="caution">
    <text evidence="2">The sequence shown here is derived from an EMBL/GenBank/DDBJ whole genome shotgun (WGS) entry which is preliminary data.</text>
</comment>
<dbReference type="EMBL" id="JRMP02000012">
    <property type="protein sequence ID" value="TLD93704.1"/>
    <property type="molecule type" value="Genomic_DNA"/>
</dbReference>
<dbReference type="Proteomes" id="UP000029714">
    <property type="component" value="Unassembled WGS sequence"/>
</dbReference>
<feature type="region of interest" description="Disordered" evidence="1">
    <location>
        <begin position="86"/>
        <end position="109"/>
    </location>
</feature>
<evidence type="ECO:0000256" key="1">
    <source>
        <dbReference type="SAM" id="MobiDB-lite"/>
    </source>
</evidence>
<evidence type="ECO:0000313" key="2">
    <source>
        <dbReference type="EMBL" id="TLD93704.1"/>
    </source>
</evidence>
<dbReference type="AlphaFoldDB" id="A0A099B7B7"/>
<sequence>MESLGNFLQWCRYCGICVECGGDADGLCVNSPTKKHSMLNADVCFSYAYRHREKYESGSYENDSKSGFMCGYCGYMAKIPTDTQGCPNSPLPNKTHEWSGFSPQSKLPR</sequence>
<reference evidence="2 3" key="1">
    <citation type="journal article" date="2014" name="Genome Announc.">
        <title>Draft genome sequences of eight enterohepatic helicobacter species isolated from both laboratory and wild rodents.</title>
        <authorList>
            <person name="Sheh A."/>
            <person name="Shen Z."/>
            <person name="Fox J.G."/>
        </authorList>
    </citation>
    <scope>NUCLEOTIDE SEQUENCE [LARGE SCALE GENOMIC DNA]</scope>
    <source>
        <strain evidence="2 3">MIT 97-6194</strain>
    </source>
</reference>
<organism evidence="2 3">
    <name type="scientific">Helicobacter saguini</name>
    <dbReference type="NCBI Taxonomy" id="1548018"/>
    <lineage>
        <taxon>Bacteria</taxon>
        <taxon>Pseudomonadati</taxon>
        <taxon>Campylobacterota</taxon>
        <taxon>Epsilonproteobacteria</taxon>
        <taxon>Campylobacterales</taxon>
        <taxon>Helicobacteraceae</taxon>
        <taxon>Helicobacter</taxon>
    </lineage>
</organism>
<accession>A0A099B7B7</accession>
<proteinExistence type="predicted"/>
<gene>
    <name evidence="2" type="ORF">LS64_007880</name>
</gene>
<keyword evidence="3" id="KW-1185">Reference proteome</keyword>
<evidence type="ECO:0000313" key="3">
    <source>
        <dbReference type="Proteomes" id="UP000029714"/>
    </source>
</evidence>
<reference evidence="2 3" key="2">
    <citation type="journal article" date="2016" name="Infect. Immun.">
        <title>Helicobacter saguini, a Novel Helicobacter Isolated from Cotton-Top Tamarins with Ulcerative Colitis, Has Proinflammatory Properties and Induces Typhlocolitis and Dysplasia in Gnotobiotic IL-10-/- Mice.</title>
        <authorList>
            <person name="Shen Z."/>
            <person name="Mannion A."/>
            <person name="Whary M.T."/>
            <person name="Muthupalani S."/>
            <person name="Sheh A."/>
            <person name="Feng Y."/>
            <person name="Gong G."/>
            <person name="Vandamme P."/>
            <person name="Holcombe H.R."/>
            <person name="Paster B.J."/>
            <person name="Fox J.G."/>
        </authorList>
    </citation>
    <scope>NUCLEOTIDE SEQUENCE [LARGE SCALE GENOMIC DNA]</scope>
    <source>
        <strain evidence="2 3">MIT 97-6194</strain>
    </source>
</reference>
<protein>
    <submittedName>
        <fullName evidence="2">Uncharacterized protein</fullName>
    </submittedName>
</protein>